<evidence type="ECO:0000313" key="1">
    <source>
        <dbReference type="EnsemblPlants" id="OMERI03G22520.1"/>
    </source>
</evidence>
<dbReference type="Proteomes" id="UP000008021">
    <property type="component" value="Chromosome 3"/>
</dbReference>
<organism evidence="1">
    <name type="scientific">Oryza meridionalis</name>
    <dbReference type="NCBI Taxonomy" id="40149"/>
    <lineage>
        <taxon>Eukaryota</taxon>
        <taxon>Viridiplantae</taxon>
        <taxon>Streptophyta</taxon>
        <taxon>Embryophyta</taxon>
        <taxon>Tracheophyta</taxon>
        <taxon>Spermatophyta</taxon>
        <taxon>Magnoliopsida</taxon>
        <taxon>Liliopsida</taxon>
        <taxon>Poales</taxon>
        <taxon>Poaceae</taxon>
        <taxon>BOP clade</taxon>
        <taxon>Oryzoideae</taxon>
        <taxon>Oryzeae</taxon>
        <taxon>Oryzinae</taxon>
        <taxon>Oryza</taxon>
    </lineage>
</organism>
<dbReference type="Gramene" id="OMERI03G22520.1">
    <property type="protein sequence ID" value="OMERI03G22520.1"/>
    <property type="gene ID" value="OMERI03G22520"/>
</dbReference>
<dbReference type="HOGENOM" id="CLU_2389868_0_0_1"/>
<reference evidence="1" key="2">
    <citation type="submission" date="2018-05" db="EMBL/GenBank/DDBJ databases">
        <title>OmerRS3 (Oryza meridionalis Reference Sequence Version 3).</title>
        <authorList>
            <person name="Zhang J."/>
            <person name="Kudrna D."/>
            <person name="Lee S."/>
            <person name="Talag J."/>
            <person name="Welchert J."/>
            <person name="Wing R.A."/>
        </authorList>
    </citation>
    <scope>NUCLEOTIDE SEQUENCE [LARGE SCALE GENOMIC DNA]</scope>
    <source>
        <strain evidence="1">cv. OR44</strain>
    </source>
</reference>
<reference evidence="1" key="1">
    <citation type="submission" date="2015-04" db="UniProtKB">
        <authorList>
            <consortium name="EnsemblPlants"/>
        </authorList>
    </citation>
    <scope>IDENTIFICATION</scope>
</reference>
<keyword evidence="2" id="KW-1185">Reference proteome</keyword>
<proteinExistence type="predicted"/>
<dbReference type="STRING" id="40149.A0A0E0D3C5"/>
<accession>A0A0E0D3C5</accession>
<protein>
    <submittedName>
        <fullName evidence="1">Uncharacterized protein</fullName>
    </submittedName>
</protein>
<dbReference type="AlphaFoldDB" id="A0A0E0D3C5"/>
<dbReference type="EnsemblPlants" id="OMERI03G22520.1">
    <property type="protein sequence ID" value="OMERI03G22520.1"/>
    <property type="gene ID" value="OMERI03G22520"/>
</dbReference>
<evidence type="ECO:0000313" key="2">
    <source>
        <dbReference type="Proteomes" id="UP000008021"/>
    </source>
</evidence>
<name>A0A0E0D3C5_9ORYZ</name>
<sequence>MDSMAPDLLLLVPPRLRASCTVASALADNSWVRDIRGVLTVPIISQFLMVSNVFASLPLSRSNSFSLILSFLFAPCSPFLVTRQGPVRSIVLCN</sequence>